<evidence type="ECO:0000313" key="2">
    <source>
        <dbReference type="Proteomes" id="UP001415857"/>
    </source>
</evidence>
<dbReference type="PIRSF" id="PIRSF031279">
    <property type="entry name" value="UCP031279"/>
    <property type="match status" value="1"/>
</dbReference>
<dbReference type="PANTHER" id="PTHR33526:SF4">
    <property type="entry name" value="OS07G0123800 PROTEIN"/>
    <property type="match status" value="1"/>
</dbReference>
<proteinExistence type="predicted"/>
<comment type="caution">
    <text evidence="1">The sequence shown here is derived from an EMBL/GenBank/DDBJ whole genome shotgun (WGS) entry which is preliminary data.</text>
</comment>
<dbReference type="InterPro" id="IPR016972">
    <property type="entry name" value="UCP031279"/>
</dbReference>
<accession>A0AAP0X651</accession>
<evidence type="ECO:0000313" key="1">
    <source>
        <dbReference type="EMBL" id="KAK9287033.1"/>
    </source>
</evidence>
<dbReference type="EMBL" id="JBBPBK010000004">
    <property type="protein sequence ID" value="KAK9287033.1"/>
    <property type="molecule type" value="Genomic_DNA"/>
</dbReference>
<reference evidence="1 2" key="1">
    <citation type="journal article" date="2024" name="Plant J.">
        <title>Genome sequences and population genomics reveal climatic adaptation and genomic divergence between two closely related sweetgum species.</title>
        <authorList>
            <person name="Xu W.Q."/>
            <person name="Ren C.Q."/>
            <person name="Zhang X.Y."/>
            <person name="Comes H.P."/>
            <person name="Liu X.H."/>
            <person name="Li Y.G."/>
            <person name="Kettle C.J."/>
            <person name="Jalonen R."/>
            <person name="Gaisberger H."/>
            <person name="Ma Y.Z."/>
            <person name="Qiu Y.X."/>
        </authorList>
    </citation>
    <scope>NUCLEOTIDE SEQUENCE [LARGE SCALE GENOMIC DNA]</scope>
    <source>
        <strain evidence="1">Hangzhou</strain>
    </source>
</reference>
<protein>
    <submittedName>
        <fullName evidence="1">Uncharacterized protein</fullName>
    </submittedName>
</protein>
<organism evidence="1 2">
    <name type="scientific">Liquidambar formosana</name>
    <name type="common">Formosan gum</name>
    <dbReference type="NCBI Taxonomy" id="63359"/>
    <lineage>
        <taxon>Eukaryota</taxon>
        <taxon>Viridiplantae</taxon>
        <taxon>Streptophyta</taxon>
        <taxon>Embryophyta</taxon>
        <taxon>Tracheophyta</taxon>
        <taxon>Spermatophyta</taxon>
        <taxon>Magnoliopsida</taxon>
        <taxon>eudicotyledons</taxon>
        <taxon>Gunneridae</taxon>
        <taxon>Pentapetalae</taxon>
        <taxon>Saxifragales</taxon>
        <taxon>Altingiaceae</taxon>
        <taxon>Liquidambar</taxon>
    </lineage>
</organism>
<gene>
    <name evidence="1" type="ORF">L1049_015441</name>
</gene>
<dbReference type="PANTHER" id="PTHR33526">
    <property type="entry name" value="OS07G0123800 PROTEIN"/>
    <property type="match status" value="1"/>
</dbReference>
<keyword evidence="2" id="KW-1185">Reference proteome</keyword>
<name>A0AAP0X651_LIQFO</name>
<dbReference type="Proteomes" id="UP001415857">
    <property type="component" value="Unassembled WGS sequence"/>
</dbReference>
<dbReference type="AlphaFoldDB" id="A0AAP0X651"/>
<sequence length="152" mass="16785">MRSTRGKANKQCKFIQFISAPLRILGKARDFYVKSISDLAGGVGYGGMAGCPATPSFSLASSKASNDKELRELIRSVSKRSMGSKVELNMPCRPEIRQPALGSNIGVRRSYSVGIGRIGRIDEDKPCEFVEETDLVYPRSRSHAVRKRNVVY</sequence>